<reference evidence="8" key="1">
    <citation type="submission" date="2016-10" db="EMBL/GenBank/DDBJ databases">
        <authorList>
            <person name="Varghese N."/>
            <person name="Submissions S."/>
        </authorList>
    </citation>
    <scope>NUCLEOTIDE SEQUENCE [LARGE SCALE GENOMIC DNA]</scope>
    <source>
        <strain evidence="8">DSM 21368</strain>
    </source>
</reference>
<keyword evidence="5 6" id="KW-0472">Membrane</keyword>
<keyword evidence="3 6" id="KW-0812">Transmembrane</keyword>
<dbReference type="InterPro" id="IPR019108">
    <property type="entry name" value="Caa3_assmbl_CtaG-rel"/>
</dbReference>
<comment type="subcellular location">
    <subcellularLocation>
        <location evidence="1">Cell membrane</location>
        <topology evidence="1">Multi-pass membrane protein</topology>
    </subcellularLocation>
</comment>
<evidence type="ECO:0000256" key="1">
    <source>
        <dbReference type="ARBA" id="ARBA00004651"/>
    </source>
</evidence>
<keyword evidence="4 6" id="KW-1133">Transmembrane helix</keyword>
<keyword evidence="8" id="KW-1185">Reference proteome</keyword>
<feature type="transmembrane region" description="Helical" evidence="6">
    <location>
        <begin position="267"/>
        <end position="287"/>
    </location>
</feature>
<evidence type="ECO:0000256" key="6">
    <source>
        <dbReference type="SAM" id="Phobius"/>
    </source>
</evidence>
<dbReference type="STRING" id="648782.SAMN04488554_4332"/>
<dbReference type="GO" id="GO:0005886">
    <property type="term" value="C:plasma membrane"/>
    <property type="evidence" value="ECO:0007669"/>
    <property type="project" value="UniProtKB-SubCell"/>
</dbReference>
<name>A0A1H5NJ44_9MICO</name>
<feature type="transmembrane region" description="Helical" evidence="6">
    <location>
        <begin position="94"/>
        <end position="114"/>
    </location>
</feature>
<sequence>MTMLSLPPFGADRSMWIPAVPPSWQSYLDLTLHPLPVLPVIGALAGGLYLAGALRLWRADRRWSPWATLSFLSGCAVLVIVMSGNVEGYGTRMFSVFMFQQLTLMMAVPPLLVLGRPGTLLLRATPHHRLGRVVLVGARGALRSGVGAVILHPALMIPLFLLCFYGLYFSDLATMLLRTTQGHIGLELLFLVAGILFTVPILSEDPLPHSHSNLGRAAHLLIEMPTHAFFGVILMMSKYPMVEAFTDPPASWGVDVLDDQQLAGALAWSYGELPGLVMLLILASRWFKDENRQMAKLDQDESSSHELDDYNRYLRSLDAKH</sequence>
<evidence type="ECO:0000313" key="7">
    <source>
        <dbReference type="EMBL" id="SEF00857.1"/>
    </source>
</evidence>
<feature type="transmembrane region" description="Helical" evidence="6">
    <location>
        <begin position="182"/>
        <end position="202"/>
    </location>
</feature>
<evidence type="ECO:0000256" key="4">
    <source>
        <dbReference type="ARBA" id="ARBA00022989"/>
    </source>
</evidence>
<feature type="transmembrane region" description="Helical" evidence="6">
    <location>
        <begin position="63"/>
        <end position="82"/>
    </location>
</feature>
<dbReference type="Proteomes" id="UP000199220">
    <property type="component" value="Unassembled WGS sequence"/>
</dbReference>
<proteinExistence type="predicted"/>
<dbReference type="EMBL" id="FNTX01000002">
    <property type="protein sequence ID" value="SEF00857.1"/>
    <property type="molecule type" value="Genomic_DNA"/>
</dbReference>
<accession>A0A1H5NJ44</accession>
<dbReference type="RefSeq" id="WP_342741484.1">
    <property type="nucleotide sequence ID" value="NZ_FNTX01000002.1"/>
</dbReference>
<evidence type="ECO:0000256" key="2">
    <source>
        <dbReference type="ARBA" id="ARBA00022475"/>
    </source>
</evidence>
<dbReference type="AlphaFoldDB" id="A0A1H5NJ44"/>
<evidence type="ECO:0000256" key="3">
    <source>
        <dbReference type="ARBA" id="ARBA00022692"/>
    </source>
</evidence>
<evidence type="ECO:0000313" key="8">
    <source>
        <dbReference type="Proteomes" id="UP000199220"/>
    </source>
</evidence>
<feature type="transmembrane region" description="Helical" evidence="6">
    <location>
        <begin position="149"/>
        <end position="170"/>
    </location>
</feature>
<gene>
    <name evidence="7" type="ORF">SAMN04488554_4332</name>
</gene>
<evidence type="ECO:0000256" key="5">
    <source>
        <dbReference type="ARBA" id="ARBA00023136"/>
    </source>
</evidence>
<organism evidence="7 8">
    <name type="scientific">Ruania alba</name>
    <dbReference type="NCBI Taxonomy" id="648782"/>
    <lineage>
        <taxon>Bacteria</taxon>
        <taxon>Bacillati</taxon>
        <taxon>Actinomycetota</taxon>
        <taxon>Actinomycetes</taxon>
        <taxon>Micrococcales</taxon>
        <taxon>Ruaniaceae</taxon>
        <taxon>Ruania</taxon>
    </lineage>
</organism>
<keyword evidence="2" id="KW-1003">Cell membrane</keyword>
<feature type="transmembrane region" description="Helical" evidence="6">
    <location>
        <begin position="32"/>
        <end position="51"/>
    </location>
</feature>
<protein>
    <submittedName>
        <fullName evidence="7">Putative membrane protein</fullName>
    </submittedName>
</protein>
<feature type="transmembrane region" description="Helical" evidence="6">
    <location>
        <begin position="214"/>
        <end position="236"/>
    </location>
</feature>
<dbReference type="Pfam" id="PF09678">
    <property type="entry name" value="Caa3_CtaG"/>
    <property type="match status" value="1"/>
</dbReference>